<dbReference type="EMBL" id="JBHSGI010000002">
    <property type="protein sequence ID" value="MFC4668078.1"/>
    <property type="molecule type" value="Genomic_DNA"/>
</dbReference>
<dbReference type="InterPro" id="IPR010920">
    <property type="entry name" value="LSM_dom_sf"/>
</dbReference>
<dbReference type="Gene3D" id="1.10.287.1260">
    <property type="match status" value="1"/>
</dbReference>
<sequence length="268" mass="29395">MDKALAEIWLYAPLVINGVKALLVIIVGWIAAGAVSRFVQNRIASNPRIDPMLGGFAASMVRWLILLIVLVAVLNLFGIQATSLVAMLGAATLAIGLALQGTLSDLAAGFMLILFRPFRIGQYVDIGGTSGTVKEVNLFFTELATPDNIQIIVPNGQVWGEIIRNFSHHDTRRVDLVFGIDYDDDADRAMEIILELARSDQRVLDDPAPWVRVTNLGDSSVDLTARLWCNAADFWELKFAMTKAVKEAFDANDISIPYPHTVEIQKSA</sequence>
<comment type="subunit">
    <text evidence="7">Homoheptamer.</text>
</comment>
<comment type="caution">
    <text evidence="11">The sequence shown here is derived from an EMBL/GenBank/DDBJ whole genome shotgun (WGS) entry which is preliminary data.</text>
</comment>
<comment type="function">
    <text evidence="7">Mechanosensitive channel that participates in the regulation of osmotic pressure changes within the cell, opening in response to stretch forces in the membrane lipid bilayer, without the need for other proteins. Contributes to normal resistance to hypoosmotic shock. Forms an ion channel of 1.0 nanosiemens conductance with a slight preference for anions.</text>
</comment>
<keyword evidence="7" id="KW-0406">Ion transport</keyword>
<dbReference type="InterPro" id="IPR049278">
    <property type="entry name" value="MS_channel_C"/>
</dbReference>
<proteinExistence type="inferred from homology"/>
<dbReference type="InterPro" id="IPR006685">
    <property type="entry name" value="MscS_channel_2nd"/>
</dbReference>
<keyword evidence="4 7" id="KW-0812">Transmembrane</keyword>
<keyword evidence="12" id="KW-1185">Reference proteome</keyword>
<evidence type="ECO:0000259" key="8">
    <source>
        <dbReference type="Pfam" id="PF00924"/>
    </source>
</evidence>
<feature type="transmembrane region" description="Helical" evidence="7">
    <location>
        <begin position="60"/>
        <end position="79"/>
    </location>
</feature>
<evidence type="ECO:0000256" key="6">
    <source>
        <dbReference type="ARBA" id="ARBA00023136"/>
    </source>
</evidence>
<evidence type="ECO:0000259" key="9">
    <source>
        <dbReference type="Pfam" id="PF21082"/>
    </source>
</evidence>
<dbReference type="RefSeq" id="WP_380716314.1">
    <property type="nucleotide sequence ID" value="NZ_JBHSGI010000002.1"/>
</dbReference>
<dbReference type="Proteomes" id="UP001595973">
    <property type="component" value="Unassembled WGS sequence"/>
</dbReference>
<evidence type="ECO:0000256" key="4">
    <source>
        <dbReference type="ARBA" id="ARBA00022692"/>
    </source>
</evidence>
<keyword evidence="6 7" id="KW-0472">Membrane</keyword>
<comment type="subcellular location">
    <subcellularLocation>
        <location evidence="7">Cell inner membrane</location>
        <topology evidence="7">Multi-pass membrane protein</topology>
    </subcellularLocation>
    <subcellularLocation>
        <location evidence="1">Cell membrane</location>
        <topology evidence="1">Multi-pass membrane protein</topology>
    </subcellularLocation>
</comment>
<feature type="transmembrane region" description="Helical" evidence="7">
    <location>
        <begin position="85"/>
        <end position="115"/>
    </location>
</feature>
<gene>
    <name evidence="11" type="ORF">ACFO5X_05885</name>
</gene>
<dbReference type="PANTHER" id="PTHR30221">
    <property type="entry name" value="SMALL-CONDUCTANCE MECHANOSENSITIVE CHANNEL"/>
    <property type="match status" value="1"/>
</dbReference>
<dbReference type="Pfam" id="PF21082">
    <property type="entry name" value="MS_channel_3rd"/>
    <property type="match status" value="1"/>
</dbReference>
<feature type="domain" description="Mechanosensitive ion channel MscS" evidence="8">
    <location>
        <begin position="102"/>
        <end position="168"/>
    </location>
</feature>
<dbReference type="InterPro" id="IPR049142">
    <property type="entry name" value="MS_channel_1st"/>
</dbReference>
<dbReference type="InterPro" id="IPR011066">
    <property type="entry name" value="MscS_channel_C_sf"/>
</dbReference>
<reference evidence="12" key="1">
    <citation type="journal article" date="2019" name="Int. J. Syst. Evol. Microbiol.">
        <title>The Global Catalogue of Microorganisms (GCM) 10K type strain sequencing project: providing services to taxonomists for standard genome sequencing and annotation.</title>
        <authorList>
            <consortium name="The Broad Institute Genomics Platform"/>
            <consortium name="The Broad Institute Genome Sequencing Center for Infectious Disease"/>
            <person name="Wu L."/>
            <person name="Ma J."/>
        </authorList>
    </citation>
    <scope>NUCLEOTIDE SEQUENCE [LARGE SCALE GENOMIC DNA]</scope>
    <source>
        <strain evidence="12">CGMCC 4.7283</strain>
    </source>
</reference>
<dbReference type="SUPFAM" id="SSF50182">
    <property type="entry name" value="Sm-like ribonucleoproteins"/>
    <property type="match status" value="1"/>
</dbReference>
<feature type="transmembrane region" description="Helical" evidence="7">
    <location>
        <begin position="20"/>
        <end position="39"/>
    </location>
</feature>
<organism evidence="11 12">
    <name type="scientific">Seohaeicola nanhaiensis</name>
    <dbReference type="NCBI Taxonomy" id="1387282"/>
    <lineage>
        <taxon>Bacteria</taxon>
        <taxon>Pseudomonadati</taxon>
        <taxon>Pseudomonadota</taxon>
        <taxon>Alphaproteobacteria</taxon>
        <taxon>Rhodobacterales</taxon>
        <taxon>Roseobacteraceae</taxon>
        <taxon>Seohaeicola</taxon>
    </lineage>
</organism>
<evidence type="ECO:0000256" key="2">
    <source>
        <dbReference type="ARBA" id="ARBA00008017"/>
    </source>
</evidence>
<dbReference type="InterPro" id="IPR011014">
    <property type="entry name" value="MscS_channel_TM-2"/>
</dbReference>
<protein>
    <recommendedName>
        <fullName evidence="7">Small-conductance mechanosensitive channel</fullName>
    </recommendedName>
</protein>
<keyword evidence="3" id="KW-1003">Cell membrane</keyword>
<comment type="caution">
    <text evidence="7">Lacks conserved residue(s) required for the propagation of feature annotation.</text>
</comment>
<evidence type="ECO:0000313" key="12">
    <source>
        <dbReference type="Proteomes" id="UP001595973"/>
    </source>
</evidence>
<evidence type="ECO:0000259" key="10">
    <source>
        <dbReference type="Pfam" id="PF21088"/>
    </source>
</evidence>
<keyword evidence="5 7" id="KW-1133">Transmembrane helix</keyword>
<dbReference type="InterPro" id="IPR045275">
    <property type="entry name" value="MscS_archaea/bacteria_type"/>
</dbReference>
<evidence type="ECO:0000256" key="1">
    <source>
        <dbReference type="ARBA" id="ARBA00004651"/>
    </source>
</evidence>
<evidence type="ECO:0000256" key="7">
    <source>
        <dbReference type="RuleBase" id="RU369025"/>
    </source>
</evidence>
<dbReference type="SUPFAM" id="SSF82689">
    <property type="entry name" value="Mechanosensitive channel protein MscS (YggB), C-terminal domain"/>
    <property type="match status" value="1"/>
</dbReference>
<dbReference type="PANTHER" id="PTHR30221:SF1">
    <property type="entry name" value="SMALL-CONDUCTANCE MECHANOSENSITIVE CHANNEL"/>
    <property type="match status" value="1"/>
</dbReference>
<dbReference type="InterPro" id="IPR023408">
    <property type="entry name" value="MscS_beta-dom_sf"/>
</dbReference>
<dbReference type="Gene3D" id="2.30.30.60">
    <property type="match status" value="1"/>
</dbReference>
<feature type="domain" description="Mechanosensitive ion channel MscS C-terminal" evidence="9">
    <location>
        <begin position="174"/>
        <end position="256"/>
    </location>
</feature>
<comment type="similarity">
    <text evidence="2 7">Belongs to the MscS (TC 1.A.23) family.</text>
</comment>
<keyword evidence="7" id="KW-0407">Ion channel</keyword>
<keyword evidence="7" id="KW-0997">Cell inner membrane</keyword>
<accession>A0ABV9KDV9</accession>
<name>A0ABV9KDV9_9RHOB</name>
<evidence type="ECO:0000256" key="3">
    <source>
        <dbReference type="ARBA" id="ARBA00022475"/>
    </source>
</evidence>
<evidence type="ECO:0000256" key="5">
    <source>
        <dbReference type="ARBA" id="ARBA00022989"/>
    </source>
</evidence>
<dbReference type="Pfam" id="PF21088">
    <property type="entry name" value="MS_channel_1st"/>
    <property type="match status" value="1"/>
</dbReference>
<dbReference type="Pfam" id="PF00924">
    <property type="entry name" value="MS_channel_2nd"/>
    <property type="match status" value="1"/>
</dbReference>
<evidence type="ECO:0000313" key="11">
    <source>
        <dbReference type="EMBL" id="MFC4668078.1"/>
    </source>
</evidence>
<dbReference type="Gene3D" id="3.30.70.100">
    <property type="match status" value="1"/>
</dbReference>
<feature type="domain" description="Mechanosensitive ion channel transmembrane helices 2/3" evidence="10">
    <location>
        <begin position="62"/>
        <end position="100"/>
    </location>
</feature>
<keyword evidence="7" id="KW-0813">Transport</keyword>
<dbReference type="SUPFAM" id="SSF82861">
    <property type="entry name" value="Mechanosensitive channel protein MscS (YggB), transmembrane region"/>
    <property type="match status" value="1"/>
</dbReference>